<dbReference type="EMBL" id="ACYG01000032">
    <property type="protein sequence ID" value="EEV16380.1"/>
    <property type="molecule type" value="Genomic_DNA"/>
</dbReference>
<dbReference type="HAMAP" id="MF_00639">
    <property type="entry name" value="MurD"/>
    <property type="match status" value="1"/>
</dbReference>
<name>C8PLR8_9BACT</name>
<feature type="binding site" evidence="7">
    <location>
        <begin position="100"/>
        <end position="106"/>
    </location>
    <ligand>
        <name>ATP</name>
        <dbReference type="ChEBI" id="CHEBI:30616"/>
    </ligand>
</feature>
<dbReference type="EC" id="6.3.2.9" evidence="7"/>
<evidence type="ECO:0000256" key="5">
    <source>
        <dbReference type="ARBA" id="ARBA00022741"/>
    </source>
</evidence>
<dbReference type="STRING" id="824.CGRAC_1540"/>
<comment type="catalytic activity">
    <reaction evidence="7">
        <text>UDP-N-acetyl-alpha-D-muramoyl-L-alanine + D-glutamate + ATP = UDP-N-acetyl-alpha-D-muramoyl-L-alanyl-D-glutamate + ADP + phosphate + H(+)</text>
        <dbReference type="Rhea" id="RHEA:16429"/>
        <dbReference type="ChEBI" id="CHEBI:15378"/>
        <dbReference type="ChEBI" id="CHEBI:29986"/>
        <dbReference type="ChEBI" id="CHEBI:30616"/>
        <dbReference type="ChEBI" id="CHEBI:43474"/>
        <dbReference type="ChEBI" id="CHEBI:83898"/>
        <dbReference type="ChEBI" id="CHEBI:83900"/>
        <dbReference type="ChEBI" id="CHEBI:456216"/>
        <dbReference type="EC" id="6.3.2.9"/>
    </reaction>
</comment>
<keyword evidence="5 7" id="KW-0547">Nucleotide-binding</keyword>
<evidence type="ECO:0000256" key="3">
    <source>
        <dbReference type="ARBA" id="ARBA00022490"/>
    </source>
</evidence>
<keyword evidence="4 7" id="KW-0436">Ligase</keyword>
<dbReference type="GO" id="GO:0051301">
    <property type="term" value="P:cell division"/>
    <property type="evidence" value="ECO:0007669"/>
    <property type="project" value="UniProtKB-KW"/>
</dbReference>
<evidence type="ECO:0000256" key="7">
    <source>
        <dbReference type="HAMAP-Rule" id="MF_00639"/>
    </source>
</evidence>
<dbReference type="InterPro" id="IPR036615">
    <property type="entry name" value="Mur_ligase_C_dom_sf"/>
</dbReference>
<comment type="function">
    <text evidence="7">Cell wall formation. Catalyzes the addition of glutamate to the nucleotide precursor UDP-N-acetylmuramoyl-L-alanine (UMA).</text>
</comment>
<comment type="pathway">
    <text evidence="2 7">Cell wall biogenesis; peptidoglycan biosynthesis.</text>
</comment>
<dbReference type="GO" id="GO:0005524">
    <property type="term" value="F:ATP binding"/>
    <property type="evidence" value="ECO:0007669"/>
    <property type="project" value="UniProtKB-UniRule"/>
</dbReference>
<dbReference type="InterPro" id="IPR036565">
    <property type="entry name" value="Mur-like_cat_sf"/>
</dbReference>
<dbReference type="GO" id="GO:0008360">
    <property type="term" value="P:regulation of cell shape"/>
    <property type="evidence" value="ECO:0007669"/>
    <property type="project" value="UniProtKB-KW"/>
</dbReference>
<dbReference type="Gene3D" id="3.90.190.20">
    <property type="entry name" value="Mur ligase, C-terminal domain"/>
    <property type="match status" value="2"/>
</dbReference>
<dbReference type="SUPFAM" id="SSF53623">
    <property type="entry name" value="MurD-like peptide ligases, catalytic domain"/>
    <property type="match status" value="1"/>
</dbReference>
<dbReference type="eggNOG" id="COG0771">
    <property type="taxonomic scope" value="Bacteria"/>
</dbReference>
<dbReference type="GO" id="GO:0008764">
    <property type="term" value="F:UDP-N-acetylmuramoylalanine-D-glutamate ligase activity"/>
    <property type="evidence" value="ECO:0007669"/>
    <property type="project" value="UniProtKB-UniRule"/>
</dbReference>
<dbReference type="Gene3D" id="3.40.1190.10">
    <property type="entry name" value="Mur-like, catalytic domain"/>
    <property type="match status" value="1"/>
</dbReference>
<comment type="subcellular location">
    <subcellularLocation>
        <location evidence="1 7">Cytoplasm</location>
    </subcellularLocation>
</comment>
<proteinExistence type="inferred from homology"/>
<dbReference type="InterPro" id="IPR013221">
    <property type="entry name" value="Mur_ligase_cen"/>
</dbReference>
<dbReference type="SUPFAM" id="SSF53244">
    <property type="entry name" value="MurD-like peptide ligases, peptide-binding domain"/>
    <property type="match status" value="2"/>
</dbReference>
<feature type="compositionally biased region" description="Polar residues" evidence="8">
    <location>
        <begin position="440"/>
        <end position="450"/>
    </location>
</feature>
<evidence type="ECO:0000313" key="10">
    <source>
        <dbReference type="EMBL" id="EEV16380.1"/>
    </source>
</evidence>
<keyword evidence="3 7" id="KW-0963">Cytoplasm</keyword>
<dbReference type="Pfam" id="PF08245">
    <property type="entry name" value="Mur_ligase_M"/>
    <property type="match status" value="1"/>
</dbReference>
<keyword evidence="7" id="KW-0961">Cell wall biogenesis/degradation</keyword>
<evidence type="ECO:0000256" key="6">
    <source>
        <dbReference type="ARBA" id="ARBA00022840"/>
    </source>
</evidence>
<keyword evidence="7" id="KW-0573">Peptidoglycan synthesis</keyword>
<accession>C8PLR8</accession>
<sequence length="491" mass="54762">MKKSLFGYGLTTKAIAERYRDEGGWDIYDDKFEISSGAPKLDEFGNALLNPSEFDPAASELEIPSPGFPPHHELVRKARNLISEYDYFDDYEGLKIWISGTNGKTTTTKMMQHLLERYGSQMGGNVGVPLAKLDKSAKIWVLETSSFTLHYTKHARPDIYVLLAITPDHLSWHGDFAEYERAKLSPLLAMREGSVALIPRAYESSAAAQNSLARVICYENEADLAQKFGIDLGEIKFRTPFLIDALLALCVEKILFDRCDAMRLNDFVIEGNKLEEFTDAHGRIWVNDTKATNIDACAQALKRYAGRKIHLILGGDDKGVDLRPLFAEFKKYDLQIYAIGSNTDKIVLLCDEYKLPCVRCEILQTAVSEISKRYRDADFKKSGASELEVQNLSANSRCDGDKAKENAKIGENTLQEGGGSSAASDDAFSPKRRTNDGETRNSQNSKNFENFKNSINSASEIALLSPACASLDQFKSYAERGEEFKKAVLNL</sequence>
<organism evidence="10 11">
    <name type="scientific">Campylobacter gracilis RM3268</name>
    <dbReference type="NCBI Taxonomy" id="553220"/>
    <lineage>
        <taxon>Bacteria</taxon>
        <taxon>Pseudomonadati</taxon>
        <taxon>Campylobacterota</taxon>
        <taxon>Epsilonproteobacteria</taxon>
        <taxon>Campylobacterales</taxon>
        <taxon>Campylobacteraceae</taxon>
        <taxon>Campylobacter</taxon>
    </lineage>
</organism>
<evidence type="ECO:0000259" key="9">
    <source>
        <dbReference type="Pfam" id="PF08245"/>
    </source>
</evidence>
<dbReference type="Proteomes" id="UP000005709">
    <property type="component" value="Unassembled WGS sequence"/>
</dbReference>
<comment type="caution">
    <text evidence="10">The sequence shown here is derived from an EMBL/GenBank/DDBJ whole genome shotgun (WGS) entry which is preliminary data.</text>
</comment>
<keyword evidence="7" id="KW-0131">Cell cycle</keyword>
<keyword evidence="7" id="KW-0133">Cell shape</keyword>
<dbReference type="GO" id="GO:0071555">
    <property type="term" value="P:cell wall organization"/>
    <property type="evidence" value="ECO:0007669"/>
    <property type="project" value="UniProtKB-KW"/>
</dbReference>
<reference evidence="10 11" key="1">
    <citation type="submission" date="2009-07" db="EMBL/GenBank/DDBJ databases">
        <authorList>
            <person name="Madupu R."/>
            <person name="Sebastian Y."/>
            <person name="Durkin A.S."/>
            <person name="Torralba M."/>
            <person name="Methe B."/>
            <person name="Sutton G.G."/>
            <person name="Strausberg R.L."/>
            <person name="Nelson K.E."/>
        </authorList>
    </citation>
    <scope>NUCLEOTIDE SEQUENCE [LARGE SCALE GENOMIC DNA]</scope>
    <source>
        <strain evidence="10 11">RM3268</strain>
    </source>
</reference>
<keyword evidence="6 7" id="KW-0067">ATP-binding</keyword>
<dbReference type="UniPathway" id="UPA00219"/>
<evidence type="ECO:0000256" key="1">
    <source>
        <dbReference type="ARBA" id="ARBA00004496"/>
    </source>
</evidence>
<dbReference type="InterPro" id="IPR005762">
    <property type="entry name" value="MurD"/>
</dbReference>
<evidence type="ECO:0000313" key="11">
    <source>
        <dbReference type="Proteomes" id="UP000005709"/>
    </source>
</evidence>
<protein>
    <recommendedName>
        <fullName evidence="7">UDP-N-acetylmuramoylalanine--D-glutamate ligase</fullName>
        <ecNumber evidence="7">6.3.2.9</ecNumber>
    </recommendedName>
    <alternativeName>
        <fullName evidence="7">D-glutamic acid-adding enzyme</fullName>
    </alternativeName>
    <alternativeName>
        <fullName evidence="7">UDP-N-acetylmuramoyl-L-alanyl-D-glutamate synthetase</fullName>
    </alternativeName>
</protein>
<dbReference type="GO" id="GO:0005737">
    <property type="term" value="C:cytoplasm"/>
    <property type="evidence" value="ECO:0007669"/>
    <property type="project" value="UniProtKB-SubCell"/>
</dbReference>
<feature type="region of interest" description="Disordered" evidence="8">
    <location>
        <begin position="410"/>
        <end position="450"/>
    </location>
</feature>
<feature type="domain" description="Mur ligase central" evidence="9">
    <location>
        <begin position="98"/>
        <end position="222"/>
    </location>
</feature>
<evidence type="ECO:0000256" key="8">
    <source>
        <dbReference type="SAM" id="MobiDB-lite"/>
    </source>
</evidence>
<dbReference type="NCBIfam" id="TIGR01087">
    <property type="entry name" value="murD"/>
    <property type="match status" value="1"/>
</dbReference>
<gene>
    <name evidence="7 10" type="primary">murD</name>
    <name evidence="10" type="ORF">CAMGR0001_2078</name>
</gene>
<comment type="similarity">
    <text evidence="7">Belongs to the MurCDEF family.</text>
</comment>
<dbReference type="GO" id="GO:0009252">
    <property type="term" value="P:peptidoglycan biosynthetic process"/>
    <property type="evidence" value="ECO:0007669"/>
    <property type="project" value="UniProtKB-UniRule"/>
</dbReference>
<dbReference type="PANTHER" id="PTHR43692">
    <property type="entry name" value="UDP-N-ACETYLMURAMOYLALANINE--D-GLUTAMATE LIGASE"/>
    <property type="match status" value="1"/>
</dbReference>
<dbReference type="OrthoDB" id="9809796at2"/>
<keyword evidence="7" id="KW-0132">Cell division</keyword>
<dbReference type="AlphaFoldDB" id="C8PLR8"/>
<evidence type="ECO:0000256" key="4">
    <source>
        <dbReference type="ARBA" id="ARBA00022598"/>
    </source>
</evidence>
<keyword evidence="11" id="KW-1185">Reference proteome</keyword>
<dbReference type="PANTHER" id="PTHR43692:SF1">
    <property type="entry name" value="UDP-N-ACETYLMURAMOYLALANINE--D-GLUTAMATE LIGASE"/>
    <property type="match status" value="1"/>
</dbReference>
<evidence type="ECO:0000256" key="2">
    <source>
        <dbReference type="ARBA" id="ARBA00004752"/>
    </source>
</evidence>